<dbReference type="AlphaFoldDB" id="A0A0E0QZ97"/>
<sequence length="68" mass="7571">MYFFCIHSSLVMMKDITDSIKPYIFCSLGDSSNRSSLEAVGTVRKQITSQHGLVAITMPKNQQQRSGS</sequence>
<organism evidence="1 2">
    <name type="scientific">Oryza rufipogon</name>
    <name type="common">Brownbeard rice</name>
    <name type="synonym">Asian wild rice</name>
    <dbReference type="NCBI Taxonomy" id="4529"/>
    <lineage>
        <taxon>Eukaryota</taxon>
        <taxon>Viridiplantae</taxon>
        <taxon>Streptophyta</taxon>
        <taxon>Embryophyta</taxon>
        <taxon>Tracheophyta</taxon>
        <taxon>Spermatophyta</taxon>
        <taxon>Magnoliopsida</taxon>
        <taxon>Liliopsida</taxon>
        <taxon>Poales</taxon>
        <taxon>Poaceae</taxon>
        <taxon>BOP clade</taxon>
        <taxon>Oryzoideae</taxon>
        <taxon>Oryzeae</taxon>
        <taxon>Oryzinae</taxon>
        <taxon>Oryza</taxon>
    </lineage>
</organism>
<dbReference type="Proteomes" id="UP000008022">
    <property type="component" value="Unassembled WGS sequence"/>
</dbReference>
<name>A0A0E0QZ97_ORYRU</name>
<reference evidence="2" key="1">
    <citation type="submission" date="2013-06" db="EMBL/GenBank/DDBJ databases">
        <authorList>
            <person name="Zhao Q."/>
        </authorList>
    </citation>
    <scope>NUCLEOTIDE SEQUENCE</scope>
    <source>
        <strain evidence="2">cv. W1943</strain>
    </source>
</reference>
<dbReference type="HOGENOM" id="CLU_2798425_0_0_1"/>
<evidence type="ECO:0000313" key="2">
    <source>
        <dbReference type="Proteomes" id="UP000008022"/>
    </source>
</evidence>
<dbReference type="Gramene" id="ORUFI10G10920.1">
    <property type="protein sequence ID" value="ORUFI10G10920.1"/>
    <property type="gene ID" value="ORUFI10G10920"/>
</dbReference>
<reference evidence="1" key="2">
    <citation type="submission" date="2015-06" db="UniProtKB">
        <authorList>
            <consortium name="EnsemblPlants"/>
        </authorList>
    </citation>
    <scope>IDENTIFICATION</scope>
</reference>
<evidence type="ECO:0000313" key="1">
    <source>
        <dbReference type="EnsemblPlants" id="ORUFI10G10920.1"/>
    </source>
</evidence>
<dbReference type="EnsemblPlants" id="ORUFI10G10920.1">
    <property type="protein sequence ID" value="ORUFI10G10920.1"/>
    <property type="gene ID" value="ORUFI10G10920"/>
</dbReference>
<protein>
    <submittedName>
        <fullName evidence="1">Uncharacterized protein</fullName>
    </submittedName>
</protein>
<accession>A0A0E0QZ97</accession>
<proteinExistence type="predicted"/>
<keyword evidence="2" id="KW-1185">Reference proteome</keyword>